<dbReference type="GO" id="GO:0008270">
    <property type="term" value="F:zinc ion binding"/>
    <property type="evidence" value="ECO:0007669"/>
    <property type="project" value="UniProtKB-KW"/>
</dbReference>
<evidence type="ECO:0000259" key="4">
    <source>
        <dbReference type="PROSITE" id="PS50966"/>
    </source>
</evidence>
<organism evidence="5 6">
    <name type="scientific">Brachionus calyciflorus</name>
    <dbReference type="NCBI Taxonomy" id="104777"/>
    <lineage>
        <taxon>Eukaryota</taxon>
        <taxon>Metazoa</taxon>
        <taxon>Spiralia</taxon>
        <taxon>Gnathifera</taxon>
        <taxon>Rotifera</taxon>
        <taxon>Eurotatoria</taxon>
        <taxon>Monogononta</taxon>
        <taxon>Pseudotrocha</taxon>
        <taxon>Ploima</taxon>
        <taxon>Brachionidae</taxon>
        <taxon>Brachionus</taxon>
    </lineage>
</organism>
<feature type="coiled-coil region" evidence="2">
    <location>
        <begin position="260"/>
        <end position="287"/>
    </location>
</feature>
<keyword evidence="2" id="KW-0175">Coiled coil</keyword>
<sequence>SKVVVSVGEIMSSIFKTTTGVKQGGPLSPLLFAIYVEELIELLEELKIGVDVLNVLINCILFADDILILANSEDELNELLKIVESYGVQNDIKFNHDKTQFKIFGDKMSKSEQHVRINFQGEQVKRVSSIKYLGVYLDEKLDERLNLNKRKNAYLCGFNKFKRLGIQDLNVSTEIKLYYYKTYIRPLLFYGFEVIRLNKTQTKKLQILESNLIKSMFGVKKHKRSSKLLKACNVDSVKTLVHEHIGNLKEFTVGRDETLVELVQEALESLDEENESDREEVRKVKQVLQKDGKNRRDELNIILDVNYSHVIKNSLSSLKLVNYKLVTLTTDHWANSTCTCRYFLKNFHCFHIIALAVSQKLVEMPIRYFKTPFAPKAKAGRKANAKKCLEKQ</sequence>
<evidence type="ECO:0000259" key="3">
    <source>
        <dbReference type="PROSITE" id="PS50878"/>
    </source>
</evidence>
<dbReference type="Proteomes" id="UP000663879">
    <property type="component" value="Unassembled WGS sequence"/>
</dbReference>
<evidence type="ECO:0000313" key="6">
    <source>
        <dbReference type="Proteomes" id="UP000663879"/>
    </source>
</evidence>
<comment type="caution">
    <text evidence="5">The sequence shown here is derived from an EMBL/GenBank/DDBJ whole genome shotgun (WGS) entry which is preliminary data.</text>
</comment>
<dbReference type="Pfam" id="PF00078">
    <property type="entry name" value="RVT_1"/>
    <property type="match status" value="1"/>
</dbReference>
<dbReference type="InterPro" id="IPR007527">
    <property type="entry name" value="Znf_SWIM"/>
</dbReference>
<evidence type="ECO:0000313" key="5">
    <source>
        <dbReference type="EMBL" id="CAF0803697.1"/>
    </source>
</evidence>
<evidence type="ECO:0000256" key="2">
    <source>
        <dbReference type="SAM" id="Coils"/>
    </source>
</evidence>
<reference evidence="5" key="1">
    <citation type="submission" date="2021-02" db="EMBL/GenBank/DDBJ databases">
        <authorList>
            <person name="Nowell W R."/>
        </authorList>
    </citation>
    <scope>NUCLEOTIDE SEQUENCE</scope>
    <source>
        <strain evidence="5">Ploen Becks lab</strain>
    </source>
</reference>
<proteinExistence type="predicted"/>
<protein>
    <submittedName>
        <fullName evidence="5">Uncharacterized protein</fullName>
    </submittedName>
</protein>
<accession>A0A813T5I5</accession>
<dbReference type="PRINTS" id="PR01345">
    <property type="entry name" value="CERVTRCPTASE"/>
</dbReference>
<dbReference type="InterPro" id="IPR000477">
    <property type="entry name" value="RT_dom"/>
</dbReference>
<dbReference type="PROSITE" id="PS50878">
    <property type="entry name" value="RT_POL"/>
    <property type="match status" value="1"/>
</dbReference>
<evidence type="ECO:0000256" key="1">
    <source>
        <dbReference type="PROSITE-ProRule" id="PRU00325"/>
    </source>
</evidence>
<keyword evidence="1" id="KW-0863">Zinc-finger</keyword>
<keyword evidence="1" id="KW-0479">Metal-binding</keyword>
<dbReference type="PANTHER" id="PTHR47027:SF20">
    <property type="entry name" value="REVERSE TRANSCRIPTASE-LIKE PROTEIN WITH RNA-DIRECTED DNA POLYMERASE DOMAIN"/>
    <property type="match status" value="1"/>
</dbReference>
<name>A0A813T5I5_9BILA</name>
<feature type="domain" description="SWIM-type" evidence="4">
    <location>
        <begin position="323"/>
        <end position="360"/>
    </location>
</feature>
<dbReference type="AlphaFoldDB" id="A0A813T5I5"/>
<gene>
    <name evidence="5" type="ORF">OXX778_LOCUS6605</name>
</gene>
<dbReference type="OrthoDB" id="10014409at2759"/>
<dbReference type="PANTHER" id="PTHR47027">
    <property type="entry name" value="REVERSE TRANSCRIPTASE DOMAIN-CONTAINING PROTEIN"/>
    <property type="match status" value="1"/>
</dbReference>
<dbReference type="SUPFAM" id="SSF56672">
    <property type="entry name" value="DNA/RNA polymerases"/>
    <property type="match status" value="1"/>
</dbReference>
<dbReference type="EMBL" id="CAJNOC010000794">
    <property type="protein sequence ID" value="CAF0803697.1"/>
    <property type="molecule type" value="Genomic_DNA"/>
</dbReference>
<keyword evidence="1" id="KW-0862">Zinc</keyword>
<dbReference type="InterPro" id="IPR043502">
    <property type="entry name" value="DNA/RNA_pol_sf"/>
</dbReference>
<feature type="non-terminal residue" evidence="5">
    <location>
        <position position="1"/>
    </location>
</feature>
<dbReference type="PROSITE" id="PS50966">
    <property type="entry name" value="ZF_SWIM"/>
    <property type="match status" value="1"/>
</dbReference>
<feature type="domain" description="Reverse transcriptase" evidence="3">
    <location>
        <begin position="1"/>
        <end position="137"/>
    </location>
</feature>
<keyword evidence="6" id="KW-1185">Reference proteome</keyword>